<dbReference type="GO" id="GO:0052927">
    <property type="term" value="F:CC tRNA cytidylyltransferase activity"/>
    <property type="evidence" value="ECO:0007669"/>
    <property type="project" value="TreeGrafter"/>
</dbReference>
<keyword evidence="3" id="KW-0547">Nucleotide-binding</keyword>
<dbReference type="GO" id="GO:0003723">
    <property type="term" value="F:RNA binding"/>
    <property type="evidence" value="ECO:0007669"/>
    <property type="project" value="UniProtKB-KW"/>
</dbReference>
<evidence type="ECO:0000256" key="2">
    <source>
        <dbReference type="ARBA" id="ARBA00022679"/>
    </source>
</evidence>
<keyword evidence="10" id="KW-1185">Reference proteome</keyword>
<proteinExistence type="inferred from homology"/>
<keyword evidence="2 5" id="KW-0808">Transferase</keyword>
<dbReference type="Gene3D" id="1.10.3090.10">
    <property type="entry name" value="cca-adding enzyme, domain 2"/>
    <property type="match status" value="1"/>
</dbReference>
<gene>
    <name evidence="9" type="ORF">SEMRO_559_G166370.1</name>
</gene>
<accession>A0A9N8HJL3</accession>
<dbReference type="Pfam" id="PF12627">
    <property type="entry name" value="PolyA_pol_RNAbd"/>
    <property type="match status" value="1"/>
</dbReference>
<organism evidence="9 10">
    <name type="scientific">Seminavis robusta</name>
    <dbReference type="NCBI Taxonomy" id="568900"/>
    <lineage>
        <taxon>Eukaryota</taxon>
        <taxon>Sar</taxon>
        <taxon>Stramenopiles</taxon>
        <taxon>Ochrophyta</taxon>
        <taxon>Bacillariophyta</taxon>
        <taxon>Bacillariophyceae</taxon>
        <taxon>Bacillariophycidae</taxon>
        <taxon>Naviculales</taxon>
        <taxon>Naviculaceae</taxon>
        <taxon>Seminavis</taxon>
    </lineage>
</organism>
<evidence type="ECO:0000259" key="8">
    <source>
        <dbReference type="Pfam" id="PF12627"/>
    </source>
</evidence>
<evidence type="ECO:0000256" key="4">
    <source>
        <dbReference type="ARBA" id="ARBA00022884"/>
    </source>
</evidence>
<feature type="domain" description="tRNA nucleotidyltransferase/poly(A) polymerase RNA and SrmB- binding" evidence="8">
    <location>
        <begin position="510"/>
        <end position="550"/>
    </location>
</feature>
<dbReference type="EMBL" id="CAICTM010000558">
    <property type="protein sequence ID" value="CAB9512863.1"/>
    <property type="molecule type" value="Genomic_DNA"/>
</dbReference>
<dbReference type="Proteomes" id="UP001153069">
    <property type="component" value="Unassembled WGS sequence"/>
</dbReference>
<name>A0A9N8HJL3_9STRA</name>
<dbReference type="GO" id="GO:0052929">
    <property type="term" value="F:ATP:3'-cytidine-cytidine-tRNA adenylyltransferase activity"/>
    <property type="evidence" value="ECO:0007669"/>
    <property type="project" value="TreeGrafter"/>
</dbReference>
<dbReference type="PANTHER" id="PTHR13734">
    <property type="entry name" value="TRNA-NUCLEOTIDYLTRANSFERASE"/>
    <property type="match status" value="1"/>
</dbReference>
<keyword evidence="4 5" id="KW-0694">RNA-binding</keyword>
<comment type="similarity">
    <text evidence="1 5">Belongs to the tRNA nucleotidyltransferase/poly(A) polymerase family.</text>
</comment>
<feature type="domain" description="Poly A polymerase head" evidence="7">
    <location>
        <begin position="337"/>
        <end position="460"/>
    </location>
</feature>
<evidence type="ECO:0000256" key="6">
    <source>
        <dbReference type="SAM" id="MobiDB-lite"/>
    </source>
</evidence>
<feature type="region of interest" description="Disordered" evidence="6">
    <location>
        <begin position="874"/>
        <end position="908"/>
    </location>
</feature>
<dbReference type="Gene3D" id="3.30.460.10">
    <property type="entry name" value="Beta Polymerase, domain 2"/>
    <property type="match status" value="1"/>
</dbReference>
<dbReference type="CDD" id="cd05398">
    <property type="entry name" value="NT_ClassII-CCAase"/>
    <property type="match status" value="1"/>
</dbReference>
<dbReference type="SUPFAM" id="SSF81301">
    <property type="entry name" value="Nucleotidyltransferase"/>
    <property type="match status" value="1"/>
</dbReference>
<dbReference type="Pfam" id="PF01743">
    <property type="entry name" value="PolyA_pol"/>
    <property type="match status" value="1"/>
</dbReference>
<feature type="region of interest" description="Disordered" evidence="6">
    <location>
        <begin position="200"/>
        <end position="221"/>
    </location>
</feature>
<dbReference type="InterPro" id="IPR032828">
    <property type="entry name" value="PolyA_RNA-bd"/>
</dbReference>
<dbReference type="AlphaFoldDB" id="A0A9N8HJL3"/>
<reference evidence="9" key="1">
    <citation type="submission" date="2020-06" db="EMBL/GenBank/DDBJ databases">
        <authorList>
            <consortium name="Plant Systems Biology data submission"/>
        </authorList>
    </citation>
    <scope>NUCLEOTIDE SEQUENCE</scope>
    <source>
        <strain evidence="9">D6</strain>
    </source>
</reference>
<evidence type="ECO:0000256" key="1">
    <source>
        <dbReference type="ARBA" id="ARBA00007265"/>
    </source>
</evidence>
<comment type="caution">
    <text evidence="9">The sequence shown here is derived from an EMBL/GenBank/DDBJ whole genome shotgun (WGS) entry which is preliminary data.</text>
</comment>
<evidence type="ECO:0000256" key="5">
    <source>
        <dbReference type="RuleBase" id="RU003953"/>
    </source>
</evidence>
<dbReference type="GO" id="GO:0001680">
    <property type="term" value="P:tRNA 3'-terminal CCA addition"/>
    <property type="evidence" value="ECO:0007669"/>
    <property type="project" value="TreeGrafter"/>
</dbReference>
<dbReference type="SUPFAM" id="SSF81891">
    <property type="entry name" value="Poly A polymerase C-terminal region-like"/>
    <property type="match status" value="1"/>
</dbReference>
<dbReference type="GO" id="GO:0000166">
    <property type="term" value="F:nucleotide binding"/>
    <property type="evidence" value="ECO:0007669"/>
    <property type="project" value="UniProtKB-KW"/>
</dbReference>
<dbReference type="InterPro" id="IPR043519">
    <property type="entry name" value="NT_sf"/>
</dbReference>
<evidence type="ECO:0000313" key="9">
    <source>
        <dbReference type="EMBL" id="CAB9512863.1"/>
    </source>
</evidence>
<feature type="region of interest" description="Disordered" evidence="6">
    <location>
        <begin position="130"/>
        <end position="163"/>
    </location>
</feature>
<evidence type="ECO:0000259" key="7">
    <source>
        <dbReference type="Pfam" id="PF01743"/>
    </source>
</evidence>
<dbReference type="OrthoDB" id="445712at2759"/>
<evidence type="ECO:0000313" key="10">
    <source>
        <dbReference type="Proteomes" id="UP001153069"/>
    </source>
</evidence>
<evidence type="ECO:0000256" key="3">
    <source>
        <dbReference type="ARBA" id="ARBA00022741"/>
    </source>
</evidence>
<feature type="compositionally biased region" description="Acidic residues" evidence="6">
    <location>
        <begin position="150"/>
        <end position="159"/>
    </location>
</feature>
<dbReference type="InterPro" id="IPR002646">
    <property type="entry name" value="PolA_pol_head_dom"/>
</dbReference>
<sequence length="908" mass="100557">MLVVWRVPAFSLPRNTARTSSSLAAINSRELRFHSGGTRNGSTPAGDGAHHQQSPYFTASMPEVLAASMSNYFFSKAVGTTSQLLAVAAVDEEQRLSTTTRRSKVSSTGAAAVAEVAPVVAQRQVLVTHHQTTTVRARSTKSSGGSTGGGDDDDDDDDNGQQQQQQWNTFLNRLNQHMSDGAVAQDDNTSLLHENIYRQPAGAFSNGNNGREHPPPRQGYGYSIQLTEDEKALFQLLRKVHAETGLTTTLRVAGGWVRDKLLATPEFQIFHRFHTHNNCQNDDNNPYNRLTSKFKQHSTGYRTPLGQASMGRQGTKVVASTSSSINTLGLVSDAQNGPVDIDIALDTMLGREFADHLNEYLQDQGEETIGVGVVLKNPEKSKHLETATMKVGTFWIDFVNLRAEEYAEDSRIPDLMRIGTAKEDAFRRDLTINSLFFNINTGEVEDWTGRGFADLRKGIVATPLAPLTTLLDDPLRVLRSVRFAARLRFSMGEELVAAAKDDRVRMALAQKVSRERVGGELDLMLRSPDPVGAMRLLRNLNLIDTVFPAASCWPGQVTRETLIPLFDQCLNLLSTTHDHLYDCKVTPPIWCQSKKLLTTNNVAEMTLTTDEEARRLLWYASFLKPIHDRAEALKQLQMQALQAKSPGKRAGKKANRSIMSKLLVDELKRPGRDADSVEKIMSAANDITKLIQSGSDVSATLILLSDVRVRENSSTGSLMSSMRGHRIDSVLEDDPVWSHAMEFRLMCSRVLQRVGPLWRAALFLSLSEQLASLNDGDHDYVIEGDVLDESKEERRQGIIEQYDVFAAALQQIGLIGIWGAKPLIDGQEMKDVLPYIPRGPAFRDVMDEQERWIVTHPGASKEPLAQHLAAAFPEFTIPPKDGSSSKKQKKKKPKKEVEAKPETGNEKA</sequence>
<protein>
    <submittedName>
        <fullName evidence="9">CCA tRNA nucleotidyltransferase 2</fullName>
    </submittedName>
</protein>
<feature type="compositionally biased region" description="Basic and acidic residues" evidence="6">
    <location>
        <begin position="895"/>
        <end position="908"/>
    </location>
</feature>
<dbReference type="PANTHER" id="PTHR13734:SF5">
    <property type="entry name" value="CCA TRNA NUCLEOTIDYLTRANSFERASE, MITOCHONDRIAL"/>
    <property type="match status" value="1"/>
</dbReference>